<dbReference type="STRING" id="105351.A0A401L7W0"/>
<keyword evidence="4" id="KW-1185">Reference proteome</keyword>
<evidence type="ECO:0000313" key="4">
    <source>
        <dbReference type="Proteomes" id="UP000286921"/>
    </source>
</evidence>
<dbReference type="AlphaFoldDB" id="A0A401L7W0"/>
<organism evidence="3 4">
    <name type="scientific">Aspergillus awamori</name>
    <name type="common">Black koji mold</name>
    <dbReference type="NCBI Taxonomy" id="105351"/>
    <lineage>
        <taxon>Eukaryota</taxon>
        <taxon>Fungi</taxon>
        <taxon>Dikarya</taxon>
        <taxon>Ascomycota</taxon>
        <taxon>Pezizomycotina</taxon>
        <taxon>Eurotiomycetes</taxon>
        <taxon>Eurotiomycetidae</taxon>
        <taxon>Eurotiales</taxon>
        <taxon>Aspergillaceae</taxon>
        <taxon>Aspergillus</taxon>
    </lineage>
</organism>
<dbReference type="GO" id="GO:0005524">
    <property type="term" value="F:ATP binding"/>
    <property type="evidence" value="ECO:0007669"/>
    <property type="project" value="InterPro"/>
</dbReference>
<feature type="domain" description="Protein kinase" evidence="2">
    <location>
        <begin position="104"/>
        <end position="296"/>
    </location>
</feature>
<feature type="compositionally biased region" description="Polar residues" evidence="1">
    <location>
        <begin position="1"/>
        <end position="22"/>
    </location>
</feature>
<dbReference type="Proteomes" id="UP000286921">
    <property type="component" value="Unassembled WGS sequence"/>
</dbReference>
<dbReference type="Gene3D" id="1.10.510.10">
    <property type="entry name" value="Transferase(Phosphotransferase) domain 1"/>
    <property type="match status" value="1"/>
</dbReference>
<keyword evidence="3" id="KW-0418">Kinase</keyword>
<comment type="caution">
    <text evidence="3">The sequence shown here is derived from an EMBL/GenBank/DDBJ whole genome shotgun (WGS) entry which is preliminary data.</text>
</comment>
<evidence type="ECO:0000256" key="1">
    <source>
        <dbReference type="SAM" id="MobiDB-lite"/>
    </source>
</evidence>
<evidence type="ECO:0000259" key="2">
    <source>
        <dbReference type="SMART" id="SM00220"/>
    </source>
</evidence>
<dbReference type="SUPFAM" id="SSF56112">
    <property type="entry name" value="Protein kinase-like (PK-like)"/>
    <property type="match status" value="1"/>
</dbReference>
<feature type="region of interest" description="Disordered" evidence="1">
    <location>
        <begin position="1"/>
        <end position="27"/>
    </location>
</feature>
<dbReference type="EMBL" id="BDHI01000029">
    <property type="protein sequence ID" value="GCB27607.1"/>
    <property type="molecule type" value="Genomic_DNA"/>
</dbReference>
<accession>A0A401L7W0</accession>
<evidence type="ECO:0000313" key="3">
    <source>
        <dbReference type="EMBL" id="GCB27607.1"/>
    </source>
</evidence>
<sequence>MMGYESDSQLSRDPAQFTSGSHSLRPHPIQSSQMLQLRHTCQNGAIKSRETQINPGKVIQGPPKALGLLQVLDPGSSTSPPLIVREKESPWDTFKQVFTCKLAGTVIIAVHKSRPSQLEAIRAYSPERADEVLGVFQVTRHQNVLSAKECYKDGDELFVLVDDLPLTLEHLATLHPDQHQVASVIFQILNGLHHLVETGFEHTCLTSSNILLGSDGVVKIAALEYCIQRPLGQSQAPLIKSLAVIMMQLMQSYEMDDGVIGVDDMERWPPYSEAFGFLEATSSARSIETLMKHPFVAKQHRPGELVGLARLAPIATKTFYTYRV</sequence>
<dbReference type="SMART" id="SM00220">
    <property type="entry name" value="S_TKc"/>
    <property type="match status" value="1"/>
</dbReference>
<protein>
    <submittedName>
        <fullName evidence="3">Serine/threonine-protein kinase pakB</fullName>
    </submittedName>
</protein>
<dbReference type="InterPro" id="IPR000719">
    <property type="entry name" value="Prot_kinase_dom"/>
</dbReference>
<keyword evidence="3" id="KW-0808">Transferase</keyword>
<reference evidence="3 4" key="1">
    <citation type="submission" date="2016-09" db="EMBL/GenBank/DDBJ databases">
        <title>Aspergillus awamori IFM 58123T.</title>
        <authorList>
            <person name="Kusuya Y."/>
            <person name="Shimizu M."/>
            <person name="Takahashi H."/>
            <person name="Yaguchi T."/>
        </authorList>
    </citation>
    <scope>NUCLEOTIDE SEQUENCE [LARGE SCALE GENOMIC DNA]</scope>
    <source>
        <strain evidence="3 4">IFM 58123</strain>
    </source>
</reference>
<proteinExistence type="predicted"/>
<dbReference type="GO" id="GO:0004672">
    <property type="term" value="F:protein kinase activity"/>
    <property type="evidence" value="ECO:0007669"/>
    <property type="project" value="InterPro"/>
</dbReference>
<gene>
    <name evidence="3" type="ORF">AAWM_10492</name>
</gene>
<name>A0A401L7W0_ASPAW</name>
<dbReference type="InterPro" id="IPR011009">
    <property type="entry name" value="Kinase-like_dom_sf"/>
</dbReference>